<dbReference type="GO" id="GO:0006261">
    <property type="term" value="P:DNA-templated DNA replication"/>
    <property type="evidence" value="ECO:0007669"/>
    <property type="project" value="TreeGrafter"/>
</dbReference>
<comment type="subcellular location">
    <subcellularLocation>
        <location evidence="7">Nucleus</location>
    </subcellularLocation>
</comment>
<dbReference type="OrthoDB" id="756370at2759"/>
<dbReference type="SUPFAM" id="SSF50978">
    <property type="entry name" value="WD40 repeat-like"/>
    <property type="match status" value="1"/>
</dbReference>
<keyword evidence="4" id="KW-0677">Repeat</keyword>
<dbReference type="InterPro" id="IPR015943">
    <property type="entry name" value="WD40/YVTN_repeat-like_dom_sf"/>
</dbReference>
<dbReference type="EMBL" id="KZ858997">
    <property type="protein sequence ID" value="RDW25636.1"/>
    <property type="molecule type" value="Genomic_DNA"/>
</dbReference>
<feature type="repeat" description="WD" evidence="6">
    <location>
        <begin position="184"/>
        <end position="206"/>
    </location>
</feature>
<reference evidence="8 10" key="1">
    <citation type="journal article" date="2016" name="PLoS ONE">
        <title>Sequence Assembly of Yarrowia lipolytica Strain W29/CLIB89 Shows Transposable Element Diversity.</title>
        <authorList>
            <person name="Magnan C."/>
            <person name="Yu J."/>
            <person name="Chang I."/>
            <person name="Jahn E."/>
            <person name="Kanomata Y."/>
            <person name="Wu J."/>
            <person name="Zeller M."/>
            <person name="Oakes M."/>
            <person name="Baldi P."/>
            <person name="Sandmeyer S."/>
        </authorList>
    </citation>
    <scope>NUCLEOTIDE SEQUENCE [LARGE SCALE GENOMIC DNA]</scope>
    <source>
        <strain evidence="8">CLIB89</strain>
        <strain evidence="10">CLIB89(W29)</strain>
    </source>
</reference>
<evidence type="ECO:0000313" key="10">
    <source>
        <dbReference type="Proteomes" id="UP000182444"/>
    </source>
</evidence>
<dbReference type="GeneID" id="2910269"/>
<dbReference type="PROSITE" id="PS00678">
    <property type="entry name" value="WD_REPEATS_1"/>
    <property type="match status" value="1"/>
</dbReference>
<dbReference type="GO" id="GO:0000792">
    <property type="term" value="C:heterochromatin"/>
    <property type="evidence" value="ECO:0007669"/>
    <property type="project" value="EnsemblFungi"/>
</dbReference>
<dbReference type="AlphaFoldDB" id="A0A1H6PXY3"/>
<dbReference type="SMART" id="SM00320">
    <property type="entry name" value="WD40"/>
    <property type="match status" value="4"/>
</dbReference>
<comment type="subunit">
    <text evidence="7">Component of the RIX1 complex, composed of IPI1, RIX1/IPI2 and IPI3 in a 1:2:2 stoichiometry. The complex interacts (via RIX1) with MDN1 (via its hexameric AAA ATPase ring) and the pre-60S ribosome particles.</text>
</comment>
<evidence type="ECO:0000256" key="5">
    <source>
        <dbReference type="ARBA" id="ARBA00026229"/>
    </source>
</evidence>
<dbReference type="OMA" id="INIAICW"/>
<proteinExistence type="inferred from homology"/>
<dbReference type="Proteomes" id="UP000256601">
    <property type="component" value="Unassembled WGS sequence"/>
</dbReference>
<dbReference type="SMR" id="A0A1H6PXY3"/>
<dbReference type="eggNOG" id="KOG0646">
    <property type="taxonomic scope" value="Eukaryota"/>
</dbReference>
<evidence type="ECO:0000256" key="7">
    <source>
        <dbReference type="RuleBase" id="RU369067"/>
    </source>
</evidence>
<evidence type="ECO:0000256" key="1">
    <source>
        <dbReference type="ARBA" id="ARBA00002355"/>
    </source>
</evidence>
<organism evidence="8 10">
    <name type="scientific">Yarrowia lipolytica</name>
    <name type="common">Candida lipolytica</name>
    <dbReference type="NCBI Taxonomy" id="4952"/>
    <lineage>
        <taxon>Eukaryota</taxon>
        <taxon>Fungi</taxon>
        <taxon>Dikarya</taxon>
        <taxon>Ascomycota</taxon>
        <taxon>Saccharomycotina</taxon>
        <taxon>Dipodascomycetes</taxon>
        <taxon>Dipodascales</taxon>
        <taxon>Dipodascales incertae sedis</taxon>
        <taxon>Yarrowia</taxon>
    </lineage>
</organism>
<evidence type="ECO:0000313" key="8">
    <source>
        <dbReference type="EMBL" id="AOW04043.1"/>
    </source>
</evidence>
<dbReference type="Pfam" id="PF00400">
    <property type="entry name" value="WD40"/>
    <property type="match status" value="3"/>
</dbReference>
<reference evidence="9 11" key="2">
    <citation type="submission" date="2018-07" db="EMBL/GenBank/DDBJ databases">
        <title>Draft Genome Assemblies for Five Robust Yarrowia lipolytica Strains Exhibiting High Lipid Production and Pentose Sugar Utilization and Sugar Alcohol Secretion from Undetoxified Lignocellulosic Biomass Hydrolysates.</title>
        <authorList>
            <consortium name="DOE Joint Genome Institute"/>
            <person name="Walker C."/>
            <person name="Ryu S."/>
            <person name="Na H."/>
            <person name="Zane M."/>
            <person name="LaButti K."/>
            <person name="Lipzen A."/>
            <person name="Haridas S."/>
            <person name="Barry K."/>
            <person name="Grigoriev I.V."/>
            <person name="Quarterman J."/>
            <person name="Slininger P."/>
            <person name="Dien B."/>
            <person name="Trinh C.T."/>
        </authorList>
    </citation>
    <scope>NUCLEOTIDE SEQUENCE [LARGE SCALE GENOMIC DNA]</scope>
    <source>
        <strain evidence="9 11">YB392</strain>
    </source>
</reference>
<evidence type="ECO:0000313" key="11">
    <source>
        <dbReference type="Proteomes" id="UP000256601"/>
    </source>
</evidence>
<dbReference type="InterPro" id="IPR019775">
    <property type="entry name" value="WD40_repeat_CS"/>
</dbReference>
<evidence type="ECO:0000256" key="4">
    <source>
        <dbReference type="ARBA" id="ARBA00022737"/>
    </source>
</evidence>
<dbReference type="RefSeq" id="XP_502809.1">
    <property type="nucleotide sequence ID" value="XM_502809.1"/>
</dbReference>
<dbReference type="InterPro" id="IPR001680">
    <property type="entry name" value="WD40_rpt"/>
</dbReference>
<comment type="function">
    <text evidence="1 7">Component of the RIX1 complex required for processing of ITS2 sequences from 35S pre-rRNA.</text>
</comment>
<sequence>MEELIIYTTNKGACAVDLHSGNNITHFKNDETAPNLSVFLTNTPSGNPLLFSAQTKGAMMHVYNWNRESVDQQIVLPEKLSCLAASTCGTWLAGGSASGRLFVWELASGKLVFSREVHYQAVTKLAFTDGLLFSTSKDARVLGWSLVTMASDPKDCQPCITWTEHNLGVVDLVVGGGPTRDTRVFTVSTDKTVRIWDVSSTALLTTITLPAAETPTTLAVDQLERTLFVGCASGNILSVSLYDVSPSTGLVSVGGASGVVESGNVALSHHKSAVTSLALSFDATLLVSADDKGFICVWDLPSRQVSRSIKQPRAEMNPVTYVQTITTHGLPTEKYNPKTAVKLPMLKRVQDDKPEDHDILVKIQPRQKTVAHEDTLQQMVESAQFGGDSLAGKVVQLENELSQAKSSFASLKESHDTLWNIYQRQQ</sequence>
<dbReference type="GO" id="GO:0120330">
    <property type="term" value="C:rixosome complex"/>
    <property type="evidence" value="ECO:0007669"/>
    <property type="project" value="UniProtKB-UniRule"/>
</dbReference>
<dbReference type="VEuPathDB" id="FungiDB:YALI1_D17268g"/>
<dbReference type="PROSITE" id="PS50082">
    <property type="entry name" value="WD_REPEATS_2"/>
    <property type="match status" value="2"/>
</dbReference>
<keyword evidence="7" id="KW-0698">rRNA processing</keyword>
<dbReference type="PANTHER" id="PTHR18763:SF0">
    <property type="entry name" value="WD REPEAT-CONTAINING PROTEIN 18"/>
    <property type="match status" value="1"/>
</dbReference>
<keyword evidence="7" id="KW-0539">Nucleus</keyword>
<feature type="repeat" description="WD" evidence="6">
    <location>
        <begin position="267"/>
        <end position="308"/>
    </location>
</feature>
<dbReference type="Gene3D" id="2.130.10.10">
    <property type="entry name" value="YVTN repeat-like/Quinoprotein amine dehydrogenase"/>
    <property type="match status" value="2"/>
</dbReference>
<dbReference type="InterPro" id="IPR036322">
    <property type="entry name" value="WD40_repeat_dom_sf"/>
</dbReference>
<dbReference type="KEGG" id="yli:2910269"/>
<evidence type="ECO:0000313" key="9">
    <source>
        <dbReference type="EMBL" id="RDW25636.1"/>
    </source>
</evidence>
<dbReference type="PROSITE" id="PS50294">
    <property type="entry name" value="WD_REPEATS_REGION"/>
    <property type="match status" value="1"/>
</dbReference>
<evidence type="ECO:0000256" key="2">
    <source>
        <dbReference type="ARBA" id="ARBA00010143"/>
    </source>
</evidence>
<dbReference type="VEuPathDB" id="FungiDB:YALI0_D13948g"/>
<evidence type="ECO:0000256" key="6">
    <source>
        <dbReference type="PROSITE-ProRule" id="PRU00221"/>
    </source>
</evidence>
<gene>
    <name evidence="9" type="ORF">B0I71DRAFT_132178</name>
    <name evidence="8" type="ORF">YALI1_D17268g</name>
</gene>
<dbReference type="EMBL" id="CP017556">
    <property type="protein sequence ID" value="AOW04043.1"/>
    <property type="molecule type" value="Genomic_DNA"/>
</dbReference>
<dbReference type="Proteomes" id="UP000182444">
    <property type="component" value="Chromosome 1D"/>
</dbReference>
<protein>
    <recommendedName>
        <fullName evidence="5 7">Pre-rRNA-processing protein IPI3</fullName>
    </recommendedName>
</protein>
<dbReference type="GO" id="GO:0006364">
    <property type="term" value="P:rRNA processing"/>
    <property type="evidence" value="ECO:0007669"/>
    <property type="project" value="UniProtKB-UniRule"/>
</dbReference>
<dbReference type="PANTHER" id="PTHR18763">
    <property type="entry name" value="WD-REPEAT PROTEIN 18"/>
    <property type="match status" value="1"/>
</dbReference>
<accession>A0A1H6PXY3</accession>
<comment type="similarity">
    <text evidence="2 7">Belongs to the WD repeat IPI3/WDR18 family.</text>
</comment>
<evidence type="ECO:0000256" key="3">
    <source>
        <dbReference type="ARBA" id="ARBA00022574"/>
    </source>
</evidence>
<keyword evidence="3 6" id="KW-0853">WD repeat</keyword>
<dbReference type="GO" id="GO:0005656">
    <property type="term" value="C:nuclear pre-replicative complex"/>
    <property type="evidence" value="ECO:0007669"/>
    <property type="project" value="TreeGrafter"/>
</dbReference>
<name>A0A1H6PXY3_YARLL</name>
<dbReference type="InterPro" id="IPR045227">
    <property type="entry name" value="WDR18/Ipi3/RID3"/>
</dbReference>